<comment type="caution">
    <text evidence="2">The sequence shown here is derived from an EMBL/GenBank/DDBJ whole genome shotgun (WGS) entry which is preliminary data.</text>
</comment>
<evidence type="ECO:0000313" key="3">
    <source>
        <dbReference type="Proteomes" id="UP000229749"/>
    </source>
</evidence>
<dbReference type="PANTHER" id="PTHR43685">
    <property type="entry name" value="GLYCOSYLTRANSFERASE"/>
    <property type="match status" value="1"/>
</dbReference>
<dbReference type="SUPFAM" id="SSF53448">
    <property type="entry name" value="Nucleotide-diphospho-sugar transferases"/>
    <property type="match status" value="1"/>
</dbReference>
<reference evidence="3" key="1">
    <citation type="submission" date="2017-09" db="EMBL/GenBank/DDBJ databases">
        <title>Depth-based differentiation of microbial function through sediment-hosted aquifers and enrichment of novel symbionts in the deep terrestrial subsurface.</title>
        <authorList>
            <person name="Probst A.J."/>
            <person name="Ladd B."/>
            <person name="Jarett J.K."/>
            <person name="Geller-Mcgrath D.E."/>
            <person name="Sieber C.M.K."/>
            <person name="Emerson J.B."/>
            <person name="Anantharaman K."/>
            <person name="Thomas B.C."/>
            <person name="Malmstrom R."/>
            <person name="Stieglmeier M."/>
            <person name="Klingl A."/>
            <person name="Woyke T."/>
            <person name="Ryan C.M."/>
            <person name="Banfield J.F."/>
        </authorList>
    </citation>
    <scope>NUCLEOTIDE SEQUENCE [LARGE SCALE GENOMIC DNA]</scope>
</reference>
<dbReference type="EMBL" id="PFWS01000015">
    <property type="protein sequence ID" value="PJA47517.1"/>
    <property type="molecule type" value="Genomic_DNA"/>
</dbReference>
<dbReference type="InterPro" id="IPR050834">
    <property type="entry name" value="Glycosyltransf_2"/>
</dbReference>
<dbReference type="AlphaFoldDB" id="A0A2M7XHZ5"/>
<name>A0A2M7XHZ5_9BACT</name>
<sequence length="189" mass="21872">MSKLALQLTCYNGSRYLPFLFTSIQSQTYKDWTFFVLDNGSNLDEALNIKEAVQRAEIPIELKRVEETLDFVRGHNELFKQHTCPYIQLLNDDAMLEPDYLEKLIFYIENNLQVGAVSGRIYWWNFEQATTSTQGKTDRIDTCGFKKYVYGKVADRFTGLSKNALPILRLEEEVFGVSGCLPLYRRQAV</sequence>
<dbReference type="Pfam" id="PF00535">
    <property type="entry name" value="Glycos_transf_2"/>
    <property type="match status" value="1"/>
</dbReference>
<dbReference type="Proteomes" id="UP000229749">
    <property type="component" value="Unassembled WGS sequence"/>
</dbReference>
<gene>
    <name evidence="2" type="ORF">CO172_01025</name>
</gene>
<feature type="non-terminal residue" evidence="2">
    <location>
        <position position="189"/>
    </location>
</feature>
<protein>
    <recommendedName>
        <fullName evidence="1">Glycosyltransferase 2-like domain-containing protein</fullName>
    </recommendedName>
</protein>
<dbReference type="InterPro" id="IPR001173">
    <property type="entry name" value="Glyco_trans_2-like"/>
</dbReference>
<dbReference type="PANTHER" id="PTHR43685:SF2">
    <property type="entry name" value="GLYCOSYLTRANSFERASE 2-LIKE DOMAIN-CONTAINING PROTEIN"/>
    <property type="match status" value="1"/>
</dbReference>
<proteinExistence type="predicted"/>
<evidence type="ECO:0000313" key="2">
    <source>
        <dbReference type="EMBL" id="PJA47517.1"/>
    </source>
</evidence>
<evidence type="ECO:0000259" key="1">
    <source>
        <dbReference type="Pfam" id="PF00535"/>
    </source>
</evidence>
<feature type="domain" description="Glycosyltransferase 2-like" evidence="1">
    <location>
        <begin position="9"/>
        <end position="157"/>
    </location>
</feature>
<dbReference type="Gene3D" id="3.90.550.10">
    <property type="entry name" value="Spore Coat Polysaccharide Biosynthesis Protein SpsA, Chain A"/>
    <property type="match status" value="1"/>
</dbReference>
<accession>A0A2M7XHZ5</accession>
<organism evidence="2 3">
    <name type="scientific">Candidatus Uhrbacteria bacterium CG_4_9_14_3_um_filter_36_7</name>
    <dbReference type="NCBI Taxonomy" id="1975033"/>
    <lineage>
        <taxon>Bacteria</taxon>
        <taxon>Candidatus Uhriibacteriota</taxon>
    </lineage>
</organism>
<dbReference type="InterPro" id="IPR029044">
    <property type="entry name" value="Nucleotide-diphossugar_trans"/>
</dbReference>